<evidence type="ECO:0000259" key="2">
    <source>
        <dbReference type="Pfam" id="PF04679"/>
    </source>
</evidence>
<evidence type="ECO:0000313" key="4">
    <source>
        <dbReference type="Proteomes" id="UP001057291"/>
    </source>
</evidence>
<dbReference type="InterPro" id="IPR012340">
    <property type="entry name" value="NA-bd_OB-fold"/>
</dbReference>
<comment type="caution">
    <text evidence="3">The sequence shown here is derived from an EMBL/GenBank/DDBJ whole genome shotgun (WGS) entry which is preliminary data.</text>
</comment>
<sequence length="157" mass="18704">MITQTLFVEEIGDWLLEWSKQNRWEGIVAKRKRSKYALDTRSTDWIKIKNFRNIDVVILGYRMKPRFGLLVGLHFPTVSYKPVATVEFGFNPLEKQAFLEVAQQIHTYRDRTGVQWVEPLLCCEIQYLERTESHNLRITSFKRFLPHKNPEDCQWVS</sequence>
<name>A0AAV4LBW0_9BACL</name>
<dbReference type="RefSeq" id="WP_369414664.1">
    <property type="nucleotide sequence ID" value="NZ_BOQE01000001.1"/>
</dbReference>
<dbReference type="InterPro" id="IPR012309">
    <property type="entry name" value="DNA_ligase_ATP-dep_C"/>
</dbReference>
<protein>
    <recommendedName>
        <fullName evidence="1">DNA ligase (ATP)</fullName>
        <ecNumber evidence="1">6.5.1.1</ecNumber>
    </recommendedName>
</protein>
<organism evidence="3 4">
    <name type="scientific">Collibacillus ludicampi</name>
    <dbReference type="NCBI Taxonomy" id="2771369"/>
    <lineage>
        <taxon>Bacteria</taxon>
        <taxon>Bacillati</taxon>
        <taxon>Bacillota</taxon>
        <taxon>Bacilli</taxon>
        <taxon>Bacillales</taxon>
        <taxon>Alicyclobacillaceae</taxon>
        <taxon>Collibacillus</taxon>
    </lineage>
</organism>
<dbReference type="EC" id="6.5.1.1" evidence="1"/>
<reference evidence="3" key="1">
    <citation type="journal article" date="2023" name="Int. J. Syst. Evol. Microbiol.">
        <title>Collibacillus ludicampi gen. nov., sp. nov., a new soil bacterium of the family Alicyclobacillaceae.</title>
        <authorList>
            <person name="Jojima T."/>
            <person name="Ioku Y."/>
            <person name="Fukuta Y."/>
            <person name="Shirasaka N."/>
            <person name="Matsumura Y."/>
            <person name="Mori M."/>
        </authorList>
    </citation>
    <scope>NUCLEOTIDE SEQUENCE</scope>
    <source>
        <strain evidence="3">TP075</strain>
    </source>
</reference>
<dbReference type="EMBL" id="BOQE01000001">
    <property type="protein sequence ID" value="GIM45226.1"/>
    <property type="molecule type" value="Genomic_DNA"/>
</dbReference>
<dbReference type="SUPFAM" id="SSF56091">
    <property type="entry name" value="DNA ligase/mRNA capping enzyme, catalytic domain"/>
    <property type="match status" value="1"/>
</dbReference>
<dbReference type="Gene3D" id="3.30.1490.70">
    <property type="match status" value="1"/>
</dbReference>
<dbReference type="AlphaFoldDB" id="A0AAV4LBW0"/>
<keyword evidence="4" id="KW-1185">Reference proteome</keyword>
<evidence type="ECO:0000256" key="1">
    <source>
        <dbReference type="ARBA" id="ARBA00012727"/>
    </source>
</evidence>
<feature type="domain" description="DNA ligase ATP-dependent C-terminal" evidence="2">
    <location>
        <begin position="83"/>
        <end position="144"/>
    </location>
</feature>
<dbReference type="Pfam" id="PF04679">
    <property type="entry name" value="DNA_ligase_A_C"/>
    <property type="match status" value="1"/>
</dbReference>
<dbReference type="Proteomes" id="UP001057291">
    <property type="component" value="Unassembled WGS sequence"/>
</dbReference>
<proteinExistence type="predicted"/>
<dbReference type="Gene3D" id="2.40.50.140">
    <property type="entry name" value="Nucleic acid-binding proteins"/>
    <property type="match status" value="1"/>
</dbReference>
<accession>A0AAV4LBW0</accession>
<evidence type="ECO:0000313" key="3">
    <source>
        <dbReference type="EMBL" id="GIM45226.1"/>
    </source>
</evidence>
<gene>
    <name evidence="3" type="ORF">DNHGIG_07750</name>
</gene>
<dbReference type="SUPFAM" id="SSF50249">
    <property type="entry name" value="Nucleic acid-binding proteins"/>
    <property type="match status" value="1"/>
</dbReference>